<feature type="compositionally biased region" description="Basic and acidic residues" evidence="6">
    <location>
        <begin position="202"/>
        <end position="212"/>
    </location>
</feature>
<keyword evidence="9" id="KW-1185">Reference proteome</keyword>
<feature type="compositionally biased region" description="Basic residues" evidence="6">
    <location>
        <begin position="561"/>
        <end position="578"/>
    </location>
</feature>
<dbReference type="PROSITE" id="PS50305">
    <property type="entry name" value="SIRTUIN"/>
    <property type="match status" value="1"/>
</dbReference>
<feature type="region of interest" description="Disordered" evidence="6">
    <location>
        <begin position="47"/>
        <end position="78"/>
    </location>
</feature>
<evidence type="ECO:0000313" key="8">
    <source>
        <dbReference type="EMBL" id="TNY23562.1"/>
    </source>
</evidence>
<dbReference type="GO" id="GO:0005634">
    <property type="term" value="C:nucleus"/>
    <property type="evidence" value="ECO:0007669"/>
    <property type="project" value="TreeGrafter"/>
</dbReference>
<keyword evidence="4" id="KW-0520">NAD</keyword>
<name>A0A5C5G5A5_9BASI</name>
<feature type="domain" description="Deacetylase sirtuin-type" evidence="7">
    <location>
        <begin position="11"/>
        <end position="401"/>
    </location>
</feature>
<comment type="caution">
    <text evidence="8">The sequence shown here is derived from an EMBL/GenBank/DDBJ whole genome shotgun (WGS) entry which is preliminary data.</text>
</comment>
<dbReference type="STRING" id="5288.A0A5C5G5A5"/>
<evidence type="ECO:0000259" key="7">
    <source>
        <dbReference type="PROSITE" id="PS50305"/>
    </source>
</evidence>
<dbReference type="InterPro" id="IPR029035">
    <property type="entry name" value="DHS-like_NAD/FAD-binding_dom"/>
</dbReference>
<dbReference type="PANTHER" id="PTHR11085:SF8">
    <property type="entry name" value="NAD-DEPENDENT HISTONE DEACETYLASE HST3"/>
    <property type="match status" value="1"/>
</dbReference>
<comment type="subcellular location">
    <subcellularLocation>
        <location evidence="1">Mitochondrion</location>
    </subcellularLocation>
</comment>
<evidence type="ECO:0000256" key="2">
    <source>
        <dbReference type="ARBA" id="ARBA00006924"/>
    </source>
</evidence>
<gene>
    <name evidence="8" type="ORF">DMC30DRAFT_389373</name>
</gene>
<dbReference type="InterPro" id="IPR003000">
    <property type="entry name" value="Sirtuin"/>
</dbReference>
<sequence>MQRLVLDVQEDSASSTTLEGLAHVGVSLASSRRAIVGLGAGCSTSAGIPDFRSPRASSSAPSPTSPAPSSASSHDAPRLSVQATKQLFSYSALLQPDSRANHLRFMAQLRRAVRRSRPRTLLPSKKGKERAVDAPTEFHALLAELDERGQLQRVYTQNIDGLERRAGLAVVDLAQMAAEEAQAESSGSDYERAKPSRRMRTRPGETDGRQMEAGEGVVVPLHGGLEEVMCGACGWREKWRKRHTKAFKKGETVECTRCSARVTSRRMRSKRLTTVSPLAFLRPAVLLYDDPHSSSSSAASLIASLAAKDLAHEPDLLLVAGTSLRIPGFAKLVKRFAGRVGRNGGLRVLVNRDGVGKEWEGVFDYHVVGDTNWFAAHMVDWLDVLSAAEASEHTATTAKTETSPGRTLFAPLPARPAYGLHSPAPSSSSVVTRLSLPTTPPRSSPFPLPASASPPPPALAKRARPAPVESVVEDERSPPPLPTPPSSALLAPVALPLPEPTHGVRRVSSTPRAATPRPPKRRRLSNPPGAAAPLAPLPPRMSAAELLARAAARAAREKLERKRAKRERRAKREERRRRREEVPEAGLGEA</sequence>
<dbReference type="GO" id="GO:0017136">
    <property type="term" value="F:histone deacetylase activity, NAD-dependent"/>
    <property type="evidence" value="ECO:0007669"/>
    <property type="project" value="TreeGrafter"/>
</dbReference>
<evidence type="ECO:0000256" key="6">
    <source>
        <dbReference type="SAM" id="MobiDB-lite"/>
    </source>
</evidence>
<dbReference type="Pfam" id="PF02146">
    <property type="entry name" value="SIR2"/>
    <property type="match status" value="2"/>
</dbReference>
<accession>A0A5C5G5A5</accession>
<dbReference type="OrthoDB" id="2919105at2759"/>
<feature type="compositionally biased region" description="Low complexity" evidence="6">
    <location>
        <begin position="54"/>
        <end position="73"/>
    </location>
</feature>
<feature type="region of interest" description="Disordered" evidence="6">
    <location>
        <begin position="393"/>
        <end position="590"/>
    </location>
</feature>
<feature type="compositionally biased region" description="Low complexity" evidence="6">
    <location>
        <begin position="486"/>
        <end position="496"/>
    </location>
</feature>
<feature type="compositionally biased region" description="Low complexity" evidence="6">
    <location>
        <begin position="527"/>
        <end position="553"/>
    </location>
</feature>
<evidence type="ECO:0000256" key="3">
    <source>
        <dbReference type="ARBA" id="ARBA00022679"/>
    </source>
</evidence>
<comment type="similarity">
    <text evidence="2">Belongs to the sirtuin family. Class I subfamily.</text>
</comment>
<dbReference type="InterPro" id="IPR026590">
    <property type="entry name" value="Ssirtuin_cat_dom"/>
</dbReference>
<protein>
    <submittedName>
        <fullName evidence="8">DHS-like NAD/FAD-binding domain-containing protein</fullName>
    </submittedName>
</protein>
<dbReference type="SUPFAM" id="SSF52467">
    <property type="entry name" value="DHS-like NAD/FAD-binding domain"/>
    <property type="match status" value="1"/>
</dbReference>
<dbReference type="EMBL" id="SOZI01000010">
    <property type="protein sequence ID" value="TNY23562.1"/>
    <property type="molecule type" value="Genomic_DNA"/>
</dbReference>
<proteinExistence type="inferred from homology"/>
<keyword evidence="3" id="KW-0808">Transferase</keyword>
<dbReference type="GO" id="GO:0005739">
    <property type="term" value="C:mitochondrion"/>
    <property type="evidence" value="ECO:0007669"/>
    <property type="project" value="UniProtKB-SubCell"/>
</dbReference>
<dbReference type="InterPro" id="IPR050134">
    <property type="entry name" value="NAD-dep_sirtuin_deacylases"/>
</dbReference>
<organism evidence="8 9">
    <name type="scientific">Rhodotorula diobovata</name>
    <dbReference type="NCBI Taxonomy" id="5288"/>
    <lineage>
        <taxon>Eukaryota</taxon>
        <taxon>Fungi</taxon>
        <taxon>Dikarya</taxon>
        <taxon>Basidiomycota</taxon>
        <taxon>Pucciniomycotina</taxon>
        <taxon>Microbotryomycetes</taxon>
        <taxon>Sporidiobolales</taxon>
        <taxon>Sporidiobolaceae</taxon>
        <taxon>Rhodotorula</taxon>
    </lineage>
</organism>
<dbReference type="Gene3D" id="3.40.50.1220">
    <property type="entry name" value="TPP-binding domain"/>
    <property type="match status" value="1"/>
</dbReference>
<evidence type="ECO:0000313" key="9">
    <source>
        <dbReference type="Proteomes" id="UP000311382"/>
    </source>
</evidence>
<dbReference type="AlphaFoldDB" id="A0A5C5G5A5"/>
<evidence type="ECO:0000256" key="4">
    <source>
        <dbReference type="ARBA" id="ARBA00023027"/>
    </source>
</evidence>
<dbReference type="GO" id="GO:0070403">
    <property type="term" value="F:NAD+ binding"/>
    <property type="evidence" value="ECO:0007669"/>
    <property type="project" value="InterPro"/>
</dbReference>
<feature type="region of interest" description="Disordered" evidence="6">
    <location>
        <begin position="180"/>
        <end position="212"/>
    </location>
</feature>
<reference evidence="8 9" key="1">
    <citation type="submission" date="2019-03" db="EMBL/GenBank/DDBJ databases">
        <title>Rhodosporidium diobovatum UCD-FST 08-225 genome sequencing, assembly, and annotation.</title>
        <authorList>
            <person name="Fakankun I.U."/>
            <person name="Fristensky B."/>
            <person name="Levin D.B."/>
        </authorList>
    </citation>
    <scope>NUCLEOTIDE SEQUENCE [LARGE SCALE GENOMIC DNA]</scope>
    <source>
        <strain evidence="8 9">UCD-FST 08-225</strain>
    </source>
</reference>
<comment type="caution">
    <text evidence="5">Lacks conserved residue(s) required for the propagation of feature annotation.</text>
</comment>
<evidence type="ECO:0000256" key="5">
    <source>
        <dbReference type="PROSITE-ProRule" id="PRU00236"/>
    </source>
</evidence>
<dbReference type="Proteomes" id="UP000311382">
    <property type="component" value="Unassembled WGS sequence"/>
</dbReference>
<dbReference type="PANTHER" id="PTHR11085">
    <property type="entry name" value="NAD-DEPENDENT PROTEIN DEACYLASE SIRTUIN-5, MITOCHONDRIAL-RELATED"/>
    <property type="match status" value="1"/>
</dbReference>
<feature type="compositionally biased region" description="Low complexity" evidence="6">
    <location>
        <begin position="393"/>
        <end position="403"/>
    </location>
</feature>
<feature type="compositionally biased region" description="Pro residues" evidence="6">
    <location>
        <begin position="438"/>
        <end position="458"/>
    </location>
</feature>
<evidence type="ECO:0000256" key="1">
    <source>
        <dbReference type="ARBA" id="ARBA00004173"/>
    </source>
</evidence>